<dbReference type="PANTHER" id="PTHR12526">
    <property type="entry name" value="GLYCOSYLTRANSFERASE"/>
    <property type="match status" value="1"/>
</dbReference>
<dbReference type="Gene3D" id="3.40.50.2000">
    <property type="entry name" value="Glycogen Phosphorylase B"/>
    <property type="match status" value="2"/>
</dbReference>
<dbReference type="AlphaFoldDB" id="A0A7K3WRA2"/>
<sequence length="330" mass="37997">MKFRKRLDINHIDNFTIHKLPLRMYSFPEKQRKINLLRNAQKAIENYIKKHAKPDLIFHHGVFDYCYLTNYIRSVFELPVWYMEHSSFLSKNAFPCANSFDSMATQKEFVRNADRRFAVTDAYVDKMAHLFELPFEYCPNVITDDFFIDPSAIQKPENTFQFINVALLNKNKNQKLILDAFAKKFKGQTKFKLLIAGDGALFESLKKQAKDLGISNQCQILGFQSRKRILELLDESHCFVLSSHAETFGVVIIEAMARGLPAISSRIDGPTEIINNQNGTFFVPDNADDLAEKMLNMVENYNTFNPELIIDSVKERFGPDAVKNALFPNA</sequence>
<reference evidence="2 3" key="1">
    <citation type="submission" date="2020-02" db="EMBL/GenBank/DDBJ databases">
        <title>Out from the shadows clarifying the taxonomy of the family Cryomorphaceae and related taxa by utilizing the GTDB taxonomic framework.</title>
        <authorList>
            <person name="Bowman J.P."/>
        </authorList>
    </citation>
    <scope>NUCLEOTIDE SEQUENCE [LARGE SCALE GENOMIC DNA]</scope>
    <source>
        <strain evidence="2 3">QSSC 1-22</strain>
    </source>
</reference>
<dbReference type="Proteomes" id="UP000486602">
    <property type="component" value="Unassembled WGS sequence"/>
</dbReference>
<evidence type="ECO:0000313" key="3">
    <source>
        <dbReference type="Proteomes" id="UP000486602"/>
    </source>
</evidence>
<dbReference type="EMBL" id="JAAGVY010000019">
    <property type="protein sequence ID" value="NEN24058.1"/>
    <property type="molecule type" value="Genomic_DNA"/>
</dbReference>
<gene>
    <name evidence="2" type="ORF">G3O08_11160</name>
</gene>
<accession>A0A7K3WRA2</accession>
<dbReference type="Pfam" id="PF00534">
    <property type="entry name" value="Glycos_transf_1"/>
    <property type="match status" value="1"/>
</dbReference>
<comment type="caution">
    <text evidence="2">The sequence shown here is derived from an EMBL/GenBank/DDBJ whole genome shotgun (WGS) entry which is preliminary data.</text>
</comment>
<keyword evidence="2" id="KW-0808">Transferase</keyword>
<name>A0A7K3WRA2_9FLAO</name>
<dbReference type="SUPFAM" id="SSF53756">
    <property type="entry name" value="UDP-Glycosyltransferase/glycogen phosphorylase"/>
    <property type="match status" value="1"/>
</dbReference>
<dbReference type="PANTHER" id="PTHR12526:SF630">
    <property type="entry name" value="GLYCOSYLTRANSFERASE"/>
    <property type="match status" value="1"/>
</dbReference>
<keyword evidence="3" id="KW-1185">Reference proteome</keyword>
<evidence type="ECO:0000313" key="2">
    <source>
        <dbReference type="EMBL" id="NEN24058.1"/>
    </source>
</evidence>
<organism evidence="2 3">
    <name type="scientific">Cryomorpha ignava</name>
    <dbReference type="NCBI Taxonomy" id="101383"/>
    <lineage>
        <taxon>Bacteria</taxon>
        <taxon>Pseudomonadati</taxon>
        <taxon>Bacteroidota</taxon>
        <taxon>Flavobacteriia</taxon>
        <taxon>Flavobacteriales</taxon>
        <taxon>Cryomorphaceae</taxon>
        <taxon>Cryomorpha</taxon>
    </lineage>
</organism>
<evidence type="ECO:0000259" key="1">
    <source>
        <dbReference type="Pfam" id="PF00534"/>
    </source>
</evidence>
<feature type="domain" description="Glycosyl transferase family 1" evidence="1">
    <location>
        <begin position="151"/>
        <end position="302"/>
    </location>
</feature>
<dbReference type="InterPro" id="IPR001296">
    <property type="entry name" value="Glyco_trans_1"/>
</dbReference>
<dbReference type="RefSeq" id="WP_163285454.1">
    <property type="nucleotide sequence ID" value="NZ_JAAGVY010000019.1"/>
</dbReference>
<dbReference type="GO" id="GO:0016757">
    <property type="term" value="F:glycosyltransferase activity"/>
    <property type="evidence" value="ECO:0007669"/>
    <property type="project" value="InterPro"/>
</dbReference>
<protein>
    <submittedName>
        <fullName evidence="2">Glycosyltransferase family 4 protein</fullName>
    </submittedName>
</protein>
<proteinExistence type="predicted"/>